<dbReference type="EMBL" id="LPWF01000033">
    <property type="protein sequence ID" value="ODR96044.1"/>
    <property type="molecule type" value="Genomic_DNA"/>
</dbReference>
<evidence type="ECO:0000313" key="3">
    <source>
        <dbReference type="Proteomes" id="UP000094472"/>
    </source>
</evidence>
<feature type="signal peptide" evidence="1">
    <location>
        <begin position="1"/>
        <end position="27"/>
    </location>
</feature>
<accession>A0A1E3VR86</accession>
<dbReference type="OrthoDB" id="5489603at2"/>
<feature type="chain" id="PRO_5009138490" evidence="1">
    <location>
        <begin position="28"/>
        <end position="145"/>
    </location>
</feature>
<protein>
    <submittedName>
        <fullName evidence="2">Uncharacterized protein</fullName>
    </submittedName>
</protein>
<dbReference type="STRING" id="1774969.AUC69_02165"/>
<dbReference type="RefSeq" id="WP_069442593.1">
    <property type="nucleotide sequence ID" value="NZ_LPWF01000033.1"/>
</dbReference>
<evidence type="ECO:0000256" key="1">
    <source>
        <dbReference type="SAM" id="SignalP"/>
    </source>
</evidence>
<comment type="caution">
    <text evidence="2">The sequence shown here is derived from an EMBL/GenBank/DDBJ whole genome shotgun (WGS) entry which is preliminary data.</text>
</comment>
<keyword evidence="3" id="KW-1185">Reference proteome</keyword>
<evidence type="ECO:0000313" key="2">
    <source>
        <dbReference type="EMBL" id="ODR96044.1"/>
    </source>
</evidence>
<proteinExistence type="predicted"/>
<dbReference type="AlphaFoldDB" id="A0A1E3VR86"/>
<sequence length="145" mass="14771">MLTRVLFAAAMGLTAALGLGLAGAAQAQDTAVVALGVADHKVAEDELAKGETPAVPKFNTPGVAYAWVAHPKKGDTVEVTLVKDGKALMANKSEVEADDSDILLQAGKTGVPAGGWPEGAYSASVKVTRDGAAILEQQSDAIPFE</sequence>
<reference evidence="2 3" key="1">
    <citation type="journal article" date="2016" name="Environ. Microbiol.">
        <title>New Methyloceanibacter diversity from North Sea sediments includes methanotroph containing solely the soluble methane monooxygenase.</title>
        <authorList>
            <person name="Vekeman B."/>
            <person name="Kerckhof F.M."/>
            <person name="Cremers G."/>
            <person name="de Vos P."/>
            <person name="Vandamme P."/>
            <person name="Boon N."/>
            <person name="Op den Camp H.J."/>
            <person name="Heylen K."/>
        </authorList>
    </citation>
    <scope>NUCLEOTIDE SEQUENCE [LARGE SCALE GENOMIC DNA]</scope>
    <source>
        <strain evidence="2 3">R-67175</strain>
    </source>
</reference>
<dbReference type="Proteomes" id="UP000094472">
    <property type="component" value="Unassembled WGS sequence"/>
</dbReference>
<gene>
    <name evidence="2" type="ORF">AUC69_02165</name>
</gene>
<organism evidence="2 3">
    <name type="scientific">Methyloceanibacter superfactus</name>
    <dbReference type="NCBI Taxonomy" id="1774969"/>
    <lineage>
        <taxon>Bacteria</taxon>
        <taxon>Pseudomonadati</taxon>
        <taxon>Pseudomonadota</taxon>
        <taxon>Alphaproteobacteria</taxon>
        <taxon>Hyphomicrobiales</taxon>
        <taxon>Hyphomicrobiaceae</taxon>
        <taxon>Methyloceanibacter</taxon>
    </lineage>
</organism>
<keyword evidence="1" id="KW-0732">Signal</keyword>
<name>A0A1E3VR86_9HYPH</name>